<dbReference type="AlphaFoldDB" id="A0A2P8EE05"/>
<dbReference type="EMBL" id="PYGF01000001">
    <property type="protein sequence ID" value="PSL07701.1"/>
    <property type="molecule type" value="Genomic_DNA"/>
</dbReference>
<dbReference type="Pfam" id="PF12704">
    <property type="entry name" value="MacB_PCD"/>
    <property type="match status" value="1"/>
</dbReference>
<evidence type="ECO:0000256" key="2">
    <source>
        <dbReference type="ARBA" id="ARBA00022475"/>
    </source>
</evidence>
<dbReference type="OrthoDB" id="5933722at2"/>
<organism evidence="9 10">
    <name type="scientific">Cecembia rubra</name>
    <dbReference type="NCBI Taxonomy" id="1485585"/>
    <lineage>
        <taxon>Bacteria</taxon>
        <taxon>Pseudomonadati</taxon>
        <taxon>Bacteroidota</taxon>
        <taxon>Cytophagia</taxon>
        <taxon>Cytophagales</taxon>
        <taxon>Cyclobacteriaceae</taxon>
        <taxon>Cecembia</taxon>
    </lineage>
</organism>
<evidence type="ECO:0000256" key="5">
    <source>
        <dbReference type="ARBA" id="ARBA00023136"/>
    </source>
</evidence>
<evidence type="ECO:0000256" key="6">
    <source>
        <dbReference type="SAM" id="Phobius"/>
    </source>
</evidence>
<dbReference type="Pfam" id="PF02687">
    <property type="entry name" value="FtsX"/>
    <property type="match status" value="2"/>
</dbReference>
<dbReference type="PANTHER" id="PTHR30572:SF18">
    <property type="entry name" value="ABC-TYPE MACROLIDE FAMILY EXPORT SYSTEM PERMEASE COMPONENT 2"/>
    <property type="match status" value="1"/>
</dbReference>
<feature type="transmembrane region" description="Helical" evidence="6">
    <location>
        <begin position="762"/>
        <end position="782"/>
    </location>
</feature>
<feature type="domain" description="ABC3 transporter permease C-terminal" evidence="7">
    <location>
        <begin position="290"/>
        <end position="407"/>
    </location>
</feature>
<feature type="transmembrane region" description="Helical" evidence="6">
    <location>
        <begin position="285"/>
        <end position="306"/>
    </location>
</feature>
<evidence type="ECO:0000256" key="4">
    <source>
        <dbReference type="ARBA" id="ARBA00022989"/>
    </source>
</evidence>
<evidence type="ECO:0000313" key="10">
    <source>
        <dbReference type="Proteomes" id="UP000240708"/>
    </source>
</evidence>
<keyword evidence="2" id="KW-1003">Cell membrane</keyword>
<accession>A0A2P8EE05</accession>
<dbReference type="GO" id="GO:0022857">
    <property type="term" value="F:transmembrane transporter activity"/>
    <property type="evidence" value="ECO:0007669"/>
    <property type="project" value="TreeGrafter"/>
</dbReference>
<comment type="caution">
    <text evidence="9">The sequence shown here is derived from an EMBL/GenBank/DDBJ whole genome shotgun (WGS) entry which is preliminary data.</text>
</comment>
<dbReference type="Proteomes" id="UP000240708">
    <property type="component" value="Unassembled WGS sequence"/>
</dbReference>
<feature type="transmembrane region" description="Helical" evidence="6">
    <location>
        <begin position="422"/>
        <end position="445"/>
    </location>
</feature>
<keyword evidence="3 6" id="KW-0812">Transmembrane</keyword>
<proteinExistence type="predicted"/>
<dbReference type="PANTHER" id="PTHR30572">
    <property type="entry name" value="MEMBRANE COMPONENT OF TRANSPORTER-RELATED"/>
    <property type="match status" value="1"/>
</dbReference>
<keyword evidence="4 6" id="KW-1133">Transmembrane helix</keyword>
<dbReference type="GO" id="GO:0005886">
    <property type="term" value="C:plasma membrane"/>
    <property type="evidence" value="ECO:0007669"/>
    <property type="project" value="UniProtKB-SubCell"/>
</dbReference>
<keyword evidence="10" id="KW-1185">Reference proteome</keyword>
<evidence type="ECO:0000259" key="7">
    <source>
        <dbReference type="Pfam" id="PF02687"/>
    </source>
</evidence>
<feature type="transmembrane region" description="Helical" evidence="6">
    <location>
        <begin position="676"/>
        <end position="701"/>
    </location>
</feature>
<dbReference type="RefSeq" id="WP_106565757.1">
    <property type="nucleotide sequence ID" value="NZ_PYGF01000001.1"/>
</dbReference>
<reference evidence="9 10" key="1">
    <citation type="submission" date="2018-03" db="EMBL/GenBank/DDBJ databases">
        <title>Genomic Encyclopedia of Archaeal and Bacterial Type Strains, Phase II (KMG-II): from individual species to whole genera.</title>
        <authorList>
            <person name="Goeker M."/>
        </authorList>
    </citation>
    <scope>NUCLEOTIDE SEQUENCE [LARGE SCALE GENOMIC DNA]</scope>
    <source>
        <strain evidence="9 10">DSM 28057</strain>
    </source>
</reference>
<evidence type="ECO:0000259" key="8">
    <source>
        <dbReference type="Pfam" id="PF12704"/>
    </source>
</evidence>
<feature type="transmembrane region" description="Helical" evidence="6">
    <location>
        <begin position="728"/>
        <end position="747"/>
    </location>
</feature>
<name>A0A2P8EE05_9BACT</name>
<evidence type="ECO:0000256" key="1">
    <source>
        <dbReference type="ARBA" id="ARBA00004651"/>
    </source>
</evidence>
<keyword evidence="5 6" id="KW-0472">Membrane</keyword>
<gene>
    <name evidence="9" type="ORF">CLV48_101639</name>
</gene>
<evidence type="ECO:0000313" key="9">
    <source>
        <dbReference type="EMBL" id="PSL07701.1"/>
    </source>
</evidence>
<dbReference type="InterPro" id="IPR003838">
    <property type="entry name" value="ABC3_permease_C"/>
</dbReference>
<evidence type="ECO:0000256" key="3">
    <source>
        <dbReference type="ARBA" id="ARBA00022692"/>
    </source>
</evidence>
<feature type="transmembrane region" description="Helical" evidence="6">
    <location>
        <begin position="377"/>
        <end position="402"/>
    </location>
</feature>
<dbReference type="InterPro" id="IPR050250">
    <property type="entry name" value="Macrolide_Exporter_MacB"/>
</dbReference>
<feature type="domain" description="ABC3 transporter permease C-terminal" evidence="7">
    <location>
        <begin position="679"/>
        <end position="792"/>
    </location>
</feature>
<feature type="domain" description="MacB-like periplasmic core" evidence="8">
    <location>
        <begin position="20"/>
        <end position="239"/>
    </location>
</feature>
<comment type="subcellular location">
    <subcellularLocation>
        <location evidence="1">Cell membrane</location>
        <topology evidence="1">Multi-pass membrane protein</topology>
    </subcellularLocation>
</comment>
<protein>
    <submittedName>
        <fullName evidence="9">Putative ABC transport system permease protein</fullName>
    </submittedName>
</protein>
<dbReference type="InterPro" id="IPR025857">
    <property type="entry name" value="MacB_PCD"/>
</dbReference>
<feature type="transmembrane region" description="Helical" evidence="6">
    <location>
        <begin position="331"/>
        <end position="357"/>
    </location>
</feature>
<feature type="transmembrane region" description="Helical" evidence="6">
    <location>
        <begin position="21"/>
        <end position="42"/>
    </location>
</feature>
<sequence>MWKNYFKISFRNLKKRKLYTGINVLGLTIAILSFLAISLYIYHEWSYDRMYTDYQRIYKFNQEFTSNGEIQTVQSTPSMLVPVLLEEFDEVETATLVFDLSMFSSVVVEGDDLLVEEDRFAFVDERFFEVFDFELLAGSKEKVLTEPNQLVLPFSTASRYFGNALDAMGKNLKVDGADYVVSGVMKDFPSNSHLDFDLLGSFKTHRHGRNPEWMPSNYLSYAKLKPGVDHGLFQEKISQMVEKYFGEMQRSYGFQTAFHYQPVTSIHLGDSSPNAVRPAVDVKNLYIFGLVALLLIFIGVINYINLATAEATERNKEVGMRKVLGASRKQLFGQFVSESFLLTLSAIIISITLLYFLNPFFENLSGVGLQLELIFTPIGLFFLFVLLLSVGLLSGFYPSLILSHMEPLKALGKHTKAGSGAWLRKSLVIFQFFVSISLLIATLVVHRQLQYMQEVNLGYEREELIVMGYHYRMGKSIDSFQNELMRQGLVQSVSLAADMPIFIKAGYRIFPGGDNQKEIMITGYSGDYKIAQTLGLNLLEGNDFVESDLSRSQASESKSIYYCMLNESAAGELGWSSQEAIGKKIDFGGGLTEIKAVVSNFYFNSLHHQVGPLAILIDPDNANVILAKLPKGNPSAYLFEIEKNWKAMFPGRPFNYKFVDQEYARMYRAEERIGTIFSLFAGIAVFIACMGLFGLVSYVALRRTREISIRKVLGARAGDVLKMLSADFFGLLMVSALLAIGFGIWFSDSWLSDFAYKTTIPVWIYVMAIAFVFLISMLTVGYRTLKVFSQNPVSSLKED</sequence>